<protein>
    <submittedName>
        <fullName evidence="5 6">Uncharacterized protein LOC115631095</fullName>
    </submittedName>
</protein>
<dbReference type="OrthoDB" id="5961559at2759"/>
<dbReference type="GO" id="GO:0070578">
    <property type="term" value="C:RISC-loading complex"/>
    <property type="evidence" value="ECO:0007669"/>
    <property type="project" value="TreeGrafter"/>
</dbReference>
<accession>A0A6J2U8V0</accession>
<name>A0A6J2U8V0_DROLE</name>
<dbReference type="GO" id="GO:0005634">
    <property type="term" value="C:nucleus"/>
    <property type="evidence" value="ECO:0007669"/>
    <property type="project" value="TreeGrafter"/>
</dbReference>
<dbReference type="Pfam" id="PF00035">
    <property type="entry name" value="dsrm"/>
    <property type="match status" value="2"/>
</dbReference>
<gene>
    <name evidence="5 6" type="primary">LOC115631095</name>
</gene>
<dbReference type="InterPro" id="IPR014720">
    <property type="entry name" value="dsRBD_dom"/>
</dbReference>
<dbReference type="AlphaFoldDB" id="A0A6J2U8V0"/>
<dbReference type="PROSITE" id="PS50137">
    <property type="entry name" value="DS_RBD"/>
    <property type="match status" value="2"/>
</dbReference>
<keyword evidence="1 2" id="KW-0694">RNA-binding</keyword>
<dbReference type="InterPro" id="IPR051247">
    <property type="entry name" value="RLC_Component"/>
</dbReference>
<dbReference type="CDD" id="cd00048">
    <property type="entry name" value="DSRM_SF"/>
    <property type="match status" value="1"/>
</dbReference>
<feature type="domain" description="DRBM" evidence="3">
    <location>
        <begin position="5"/>
        <end position="69"/>
    </location>
</feature>
<dbReference type="SMART" id="SM00358">
    <property type="entry name" value="DSRM"/>
    <property type="match status" value="2"/>
</dbReference>
<evidence type="ECO:0000313" key="6">
    <source>
        <dbReference type="RefSeq" id="XP_030383607.1"/>
    </source>
</evidence>
<organism evidence="4 6">
    <name type="scientific">Drosophila lebanonensis</name>
    <name type="common">Fruit fly</name>
    <name type="synonym">Scaptodrosophila lebanonensis</name>
    <dbReference type="NCBI Taxonomy" id="7225"/>
    <lineage>
        <taxon>Eukaryota</taxon>
        <taxon>Metazoa</taxon>
        <taxon>Ecdysozoa</taxon>
        <taxon>Arthropoda</taxon>
        <taxon>Hexapoda</taxon>
        <taxon>Insecta</taxon>
        <taxon>Pterygota</taxon>
        <taxon>Neoptera</taxon>
        <taxon>Endopterygota</taxon>
        <taxon>Diptera</taxon>
        <taxon>Brachycera</taxon>
        <taxon>Muscomorpha</taxon>
        <taxon>Ephydroidea</taxon>
        <taxon>Drosophilidae</taxon>
        <taxon>Scaptodrosophila</taxon>
    </lineage>
</organism>
<evidence type="ECO:0000256" key="2">
    <source>
        <dbReference type="PROSITE-ProRule" id="PRU00266"/>
    </source>
</evidence>
<feature type="domain" description="DRBM" evidence="3">
    <location>
        <begin position="104"/>
        <end position="172"/>
    </location>
</feature>
<dbReference type="GO" id="GO:0070920">
    <property type="term" value="P:regulation of regulatory ncRNA processing"/>
    <property type="evidence" value="ECO:0007669"/>
    <property type="project" value="TreeGrafter"/>
</dbReference>
<dbReference type="RefSeq" id="XP_030383607.1">
    <property type="nucleotide sequence ID" value="XM_030527747.1"/>
</dbReference>
<dbReference type="GO" id="GO:0003725">
    <property type="term" value="F:double-stranded RNA binding"/>
    <property type="evidence" value="ECO:0007669"/>
    <property type="project" value="TreeGrafter"/>
</dbReference>
<reference evidence="5 6" key="1">
    <citation type="submission" date="2025-04" db="UniProtKB">
        <authorList>
            <consortium name="RefSeq"/>
        </authorList>
    </citation>
    <scope>IDENTIFICATION</scope>
    <source>
        <strain evidence="5 6">11010-0011.00</strain>
        <tissue evidence="5 6">Whole body</tissue>
    </source>
</reference>
<proteinExistence type="predicted"/>
<dbReference type="GO" id="GO:0035197">
    <property type="term" value="F:siRNA binding"/>
    <property type="evidence" value="ECO:0007669"/>
    <property type="project" value="TreeGrafter"/>
</dbReference>
<dbReference type="GO" id="GO:0016442">
    <property type="term" value="C:RISC complex"/>
    <property type="evidence" value="ECO:0007669"/>
    <property type="project" value="TreeGrafter"/>
</dbReference>
<evidence type="ECO:0000313" key="4">
    <source>
        <dbReference type="Proteomes" id="UP000504634"/>
    </source>
</evidence>
<evidence type="ECO:0000256" key="1">
    <source>
        <dbReference type="ARBA" id="ARBA00022884"/>
    </source>
</evidence>
<dbReference type="RefSeq" id="XP_030383606.1">
    <property type="nucleotide sequence ID" value="XM_030527746.1"/>
</dbReference>
<dbReference type="GO" id="GO:0030422">
    <property type="term" value="P:siRNA processing"/>
    <property type="evidence" value="ECO:0007669"/>
    <property type="project" value="TreeGrafter"/>
</dbReference>
<dbReference type="GeneID" id="115631095"/>
<evidence type="ECO:0000259" key="3">
    <source>
        <dbReference type="PROSITE" id="PS50137"/>
    </source>
</evidence>
<sequence>MENKSSVSALQEYCAQNKIAAPVYEYIDGEEGGYVCKVTLLDIEAYGNGRSKRDAKHLSALNVLRKIKKLPGTKLGGDGDGNEYSGEIPGIDELVDEMGNHNRDMLKELRDFCVSHDMPLPTIEIVQQSGSPNAPQFVACCAVASIKRYGKSDKKKDARQRAATAMLCVISQDLNDLRTHTSQLIPVNKDPGNTIEDIESERRLKFKTYRELTDSGNTENTSTKLCDRHNYFKKFFPNLKTAAIEVMNSGDYTTNKDTVLAMLEALKLTPRITTFDSGTLEPLLLVELNCDYDCVFMGLESQIYGQILAYFNDMLI</sequence>
<dbReference type="SUPFAM" id="SSF54768">
    <property type="entry name" value="dsRNA-binding domain-like"/>
    <property type="match status" value="2"/>
</dbReference>
<dbReference type="Proteomes" id="UP000504634">
    <property type="component" value="Unplaced"/>
</dbReference>
<keyword evidence="4" id="KW-1185">Reference proteome</keyword>
<dbReference type="Gene3D" id="3.30.160.20">
    <property type="match status" value="2"/>
</dbReference>
<evidence type="ECO:0000313" key="5">
    <source>
        <dbReference type="RefSeq" id="XP_030383606.1"/>
    </source>
</evidence>
<dbReference type="PANTHER" id="PTHR46205:SF4">
    <property type="entry name" value="LD06392P"/>
    <property type="match status" value="1"/>
</dbReference>
<dbReference type="GO" id="GO:0005737">
    <property type="term" value="C:cytoplasm"/>
    <property type="evidence" value="ECO:0007669"/>
    <property type="project" value="TreeGrafter"/>
</dbReference>
<dbReference type="PANTHER" id="PTHR46205">
    <property type="entry name" value="LOQUACIOUS, ISOFORM B"/>
    <property type="match status" value="1"/>
</dbReference>